<organism evidence="2 3">
    <name type="scientific">Chryseobacterium vrystaatense</name>
    <dbReference type="NCBI Taxonomy" id="307480"/>
    <lineage>
        <taxon>Bacteria</taxon>
        <taxon>Pseudomonadati</taxon>
        <taxon>Bacteroidota</taxon>
        <taxon>Flavobacteriia</taxon>
        <taxon>Flavobacteriales</taxon>
        <taxon>Weeksellaceae</taxon>
        <taxon>Chryseobacterium group</taxon>
        <taxon>Chryseobacterium</taxon>
    </lineage>
</organism>
<dbReference type="RefSeq" id="WP_131327852.1">
    <property type="nucleotide sequence ID" value="NZ_FQVE01000002.1"/>
</dbReference>
<dbReference type="Proteomes" id="UP000184108">
    <property type="component" value="Unassembled WGS sequence"/>
</dbReference>
<keyword evidence="1" id="KW-0812">Transmembrane</keyword>
<dbReference type="AlphaFoldDB" id="A0A1M5AIS4"/>
<evidence type="ECO:0000313" key="3">
    <source>
        <dbReference type="Proteomes" id="UP000184108"/>
    </source>
</evidence>
<evidence type="ECO:0000256" key="1">
    <source>
        <dbReference type="SAM" id="Phobius"/>
    </source>
</evidence>
<dbReference type="EMBL" id="FQVE01000002">
    <property type="protein sequence ID" value="SHF30034.1"/>
    <property type="molecule type" value="Genomic_DNA"/>
</dbReference>
<feature type="transmembrane region" description="Helical" evidence="1">
    <location>
        <begin position="83"/>
        <end position="102"/>
    </location>
</feature>
<reference evidence="3" key="1">
    <citation type="submission" date="2016-11" db="EMBL/GenBank/DDBJ databases">
        <authorList>
            <person name="Varghese N."/>
            <person name="Submissions S."/>
        </authorList>
    </citation>
    <scope>NUCLEOTIDE SEQUENCE [LARGE SCALE GENOMIC DNA]</scope>
    <source>
        <strain evidence="3">YR203</strain>
    </source>
</reference>
<accession>A0A1M5AIS4</accession>
<dbReference type="PROSITE" id="PS51257">
    <property type="entry name" value="PROKAR_LIPOPROTEIN"/>
    <property type="match status" value="1"/>
</dbReference>
<name>A0A1M5AIS4_9FLAO</name>
<feature type="transmembrane region" description="Helical" evidence="1">
    <location>
        <begin position="111"/>
        <end position="129"/>
    </location>
</feature>
<proteinExistence type="predicted"/>
<keyword evidence="1" id="KW-0472">Membrane</keyword>
<protein>
    <submittedName>
        <fullName evidence="2">Uncharacterized protein</fullName>
    </submittedName>
</protein>
<feature type="transmembrane region" description="Helical" evidence="1">
    <location>
        <begin position="141"/>
        <end position="161"/>
    </location>
</feature>
<keyword evidence="1" id="KW-1133">Transmembrane helix</keyword>
<dbReference type="OrthoDB" id="1274759at2"/>
<gene>
    <name evidence="2" type="ORF">SAMN02787073_1934</name>
</gene>
<sequence length="171" mass="18530">MRVLTLIFMIVSFLVGGACAGVLSKNIESRMGGNDYSIVEKAQKQIDDLKKQGIDVTKIDDPQAKESLELLEKVPAKWKVDTAGILGMVVAFLAFIMVIVAFMKKEIVTKVSVLVVALSLILWIITPYIEAGKYSGVNPKTIALIALIGLAVSSGCAFMSYKLYLKKATSV</sequence>
<evidence type="ECO:0000313" key="2">
    <source>
        <dbReference type="EMBL" id="SHF30034.1"/>
    </source>
</evidence>